<evidence type="ECO:0000256" key="1">
    <source>
        <dbReference type="SAM" id="MobiDB-lite"/>
    </source>
</evidence>
<dbReference type="AlphaFoldDB" id="A0A7J9D6J1"/>
<evidence type="ECO:0000313" key="4">
    <source>
        <dbReference type="Proteomes" id="UP000593579"/>
    </source>
</evidence>
<dbReference type="Pfam" id="PF20167">
    <property type="entry name" value="Transposase_32"/>
    <property type="match status" value="1"/>
</dbReference>
<dbReference type="InterPro" id="IPR046796">
    <property type="entry name" value="Transposase_32_dom"/>
</dbReference>
<dbReference type="Proteomes" id="UP000593579">
    <property type="component" value="Unassembled WGS sequence"/>
</dbReference>
<gene>
    <name evidence="3" type="ORF">Gogos_005386</name>
</gene>
<comment type="caution">
    <text evidence="3">The sequence shown here is derived from an EMBL/GenBank/DDBJ whole genome shotgun (WGS) entry which is preliminary data.</text>
</comment>
<evidence type="ECO:0000313" key="3">
    <source>
        <dbReference type="EMBL" id="MBA0756332.1"/>
    </source>
</evidence>
<dbReference type="OrthoDB" id="1714944at2759"/>
<dbReference type="EMBL" id="JABEZY010274257">
    <property type="protein sequence ID" value="MBA0756332.1"/>
    <property type="molecule type" value="Genomic_DNA"/>
</dbReference>
<feature type="region of interest" description="Disordered" evidence="1">
    <location>
        <begin position="143"/>
        <end position="167"/>
    </location>
</feature>
<reference evidence="3 4" key="1">
    <citation type="journal article" date="2019" name="Genome Biol. Evol.">
        <title>Insights into the evolution of the New World diploid cottons (Gossypium, subgenus Houzingenia) based on genome sequencing.</title>
        <authorList>
            <person name="Grover C.E."/>
            <person name="Arick M.A. 2nd"/>
            <person name="Thrash A."/>
            <person name="Conover J.L."/>
            <person name="Sanders W.S."/>
            <person name="Peterson D.G."/>
            <person name="Frelichowski J.E."/>
            <person name="Scheffler J.A."/>
            <person name="Scheffler B.E."/>
            <person name="Wendel J.F."/>
        </authorList>
    </citation>
    <scope>NUCLEOTIDE SEQUENCE [LARGE SCALE GENOMIC DNA]</scope>
    <source>
        <strain evidence="3">5</strain>
        <tissue evidence="3">Leaf</tissue>
    </source>
</reference>
<evidence type="ECO:0000259" key="2">
    <source>
        <dbReference type="Pfam" id="PF20167"/>
    </source>
</evidence>
<name>A0A7J9D6J1_GOSGO</name>
<keyword evidence="4" id="KW-1185">Reference proteome</keyword>
<organism evidence="3 4">
    <name type="scientific">Gossypium gossypioides</name>
    <name type="common">Mexican cotton</name>
    <name type="synonym">Selera gossypioides</name>
    <dbReference type="NCBI Taxonomy" id="34282"/>
    <lineage>
        <taxon>Eukaryota</taxon>
        <taxon>Viridiplantae</taxon>
        <taxon>Streptophyta</taxon>
        <taxon>Embryophyta</taxon>
        <taxon>Tracheophyta</taxon>
        <taxon>Spermatophyta</taxon>
        <taxon>Magnoliopsida</taxon>
        <taxon>eudicotyledons</taxon>
        <taxon>Gunneridae</taxon>
        <taxon>Pentapetalae</taxon>
        <taxon>rosids</taxon>
        <taxon>malvids</taxon>
        <taxon>Malvales</taxon>
        <taxon>Malvaceae</taxon>
        <taxon>Malvoideae</taxon>
        <taxon>Gossypium</taxon>
    </lineage>
</organism>
<proteinExistence type="predicted"/>
<feature type="domain" description="Putative plant transposon protein" evidence="2">
    <location>
        <begin position="41"/>
        <end position="106"/>
    </location>
</feature>
<protein>
    <recommendedName>
        <fullName evidence="2">Putative plant transposon protein domain-containing protein</fullName>
    </recommendedName>
</protein>
<accession>A0A7J9D6J1</accession>
<sequence>MMPEKSFNLESNDKIVVLWPIRKMIDTINWNYFCNARSLFEEDFMPILNSSTILMEQILLLYAIMIERSINVGKIILKEIHDCARQKLGSVYFPSLITSLCLTAQVKTKANLKGPYVQGCITSHDLERLMENFHELNPIELSELTEPETDESSNKSESIANSVTEKE</sequence>
<feature type="compositionally biased region" description="Polar residues" evidence="1">
    <location>
        <begin position="155"/>
        <end position="167"/>
    </location>
</feature>